<sequence length="671" mass="67913">MRIEPARPAQPDGTARTGSGDPDATAPNPTGPNPTGPNSAAPNPAGHSSATRRTAAPGTAAHHGRGSHGTDPHGTDPHGTDPRGTAADAGDRGGAVHHGFPHSNATGGDYRGSADGSTHSDGGTDGDGGADRDGTHRDGTHRDGTHRDATVSDAAAAAAGTGAAENASAANHGSDGPPTGPEGPAAADSDPEPEPKRRRGRALLFSGLALVLVVALGITLALPAVSNRLGLPWAPNLPKGDEPEPVAVTRQLQSIGGQGDGPTANGLRQALEGPASSGALGTLSGTVVDATTGDTLWSQGENRAVTPASATKILTAAAALLELGPDMRLSTKAYEAVPGRGGIIVRAGGDVTLSSLPEGEESLYHGAAHLDELAKQIDEATNGNVRAVALEQSVFTTDKTGQGWADEDAPSTYAAPLAPIMLDGGRQDPLDDTSERFGDPAQRMVDQLAGKFAAAEVDPELTKGSRAAQLEESEPIAEVQSAPMERLVEQMLQLSDNTLAEAIQHHIAISKGREPSFEGGAKATLDVLREHGFDVGGATLHDGSGLSVDNRVTAKLLSEVMAVAAAPGGSAHADERTSKLRPLLAGLPVAGGTGTLAERYTEGTPAQGRGWVRAKTGTIPSTGTNALTGQVVTVDGRTLAFSLVTSKAGNTDAARDALDTVTATLRECGCR</sequence>
<keyword evidence="6" id="KW-1185">Reference proteome</keyword>
<feature type="region of interest" description="Disordered" evidence="3">
    <location>
        <begin position="1"/>
        <end position="197"/>
    </location>
</feature>
<dbReference type="PRINTS" id="PR00922">
    <property type="entry name" value="DADACBPTASE3"/>
</dbReference>
<dbReference type="Gene3D" id="3.40.710.10">
    <property type="entry name" value="DD-peptidase/beta-lactamase superfamily"/>
    <property type="match status" value="2"/>
</dbReference>
<comment type="caution">
    <text evidence="5">The sequence shown here is derived from an EMBL/GenBank/DDBJ whole genome shotgun (WGS) entry which is preliminary data.</text>
</comment>
<keyword evidence="2 5" id="KW-0378">Hydrolase</keyword>
<evidence type="ECO:0000313" key="6">
    <source>
        <dbReference type="Proteomes" id="UP001598673"/>
    </source>
</evidence>
<keyword evidence="4" id="KW-1133">Transmembrane helix</keyword>
<dbReference type="SUPFAM" id="SSF56601">
    <property type="entry name" value="beta-lactamase/transpeptidase-like"/>
    <property type="match status" value="1"/>
</dbReference>
<feature type="transmembrane region" description="Helical" evidence="4">
    <location>
        <begin position="202"/>
        <end position="222"/>
    </location>
</feature>
<keyword evidence="5" id="KW-0121">Carboxypeptidase</keyword>
<dbReference type="InterPro" id="IPR000667">
    <property type="entry name" value="Peptidase_S13"/>
</dbReference>
<evidence type="ECO:0000256" key="4">
    <source>
        <dbReference type="SAM" id="Phobius"/>
    </source>
</evidence>
<feature type="compositionally biased region" description="Low complexity" evidence="3">
    <location>
        <begin position="151"/>
        <end position="171"/>
    </location>
</feature>
<organism evidence="5 6">
    <name type="scientific">Prauserella salsuginis</name>
    <dbReference type="NCBI Taxonomy" id="387889"/>
    <lineage>
        <taxon>Bacteria</taxon>
        <taxon>Bacillati</taxon>
        <taxon>Actinomycetota</taxon>
        <taxon>Actinomycetes</taxon>
        <taxon>Pseudonocardiales</taxon>
        <taxon>Pseudonocardiaceae</taxon>
        <taxon>Prauserella</taxon>
        <taxon>Prauserella salsuginis group</taxon>
    </lineage>
</organism>
<dbReference type="NCBIfam" id="TIGR00666">
    <property type="entry name" value="PBP4"/>
    <property type="match status" value="1"/>
</dbReference>
<name>A0ABW6G6Z7_9PSEU</name>
<comment type="similarity">
    <text evidence="1">Belongs to the peptidase S13 family.</text>
</comment>
<evidence type="ECO:0000256" key="1">
    <source>
        <dbReference type="ARBA" id="ARBA00006096"/>
    </source>
</evidence>
<proteinExistence type="inferred from homology"/>
<dbReference type="EC" id="3.4.16.4" evidence="5"/>
<dbReference type="InterPro" id="IPR012338">
    <property type="entry name" value="Beta-lactam/transpept-like"/>
</dbReference>
<dbReference type="GO" id="GO:0009002">
    <property type="term" value="F:serine-type D-Ala-D-Ala carboxypeptidase activity"/>
    <property type="evidence" value="ECO:0007669"/>
    <property type="project" value="UniProtKB-EC"/>
</dbReference>
<protein>
    <submittedName>
        <fullName evidence="5">D-alanyl-D-alanine carboxypeptidase/D-alanyl-D-alanine-endopeptidase</fullName>
        <ecNumber evidence="5">3.4.16.4</ecNumber>
    </submittedName>
</protein>
<keyword evidence="5" id="KW-0645">Protease</keyword>
<dbReference type="Proteomes" id="UP001598673">
    <property type="component" value="Unassembled WGS sequence"/>
</dbReference>
<evidence type="ECO:0000313" key="5">
    <source>
        <dbReference type="EMBL" id="MFD6794955.1"/>
    </source>
</evidence>
<dbReference type="PANTHER" id="PTHR30023:SF0">
    <property type="entry name" value="PENICILLIN-SENSITIVE CARBOXYPEPTIDASE A"/>
    <property type="match status" value="1"/>
</dbReference>
<feature type="compositionally biased region" description="Basic and acidic residues" evidence="3">
    <location>
        <begin position="68"/>
        <end position="81"/>
    </location>
</feature>
<dbReference type="Pfam" id="PF02113">
    <property type="entry name" value="Peptidase_S13"/>
    <property type="match status" value="1"/>
</dbReference>
<dbReference type="EMBL" id="JBHXCV010000010">
    <property type="protein sequence ID" value="MFD6794955.1"/>
    <property type="molecule type" value="Genomic_DNA"/>
</dbReference>
<reference evidence="5 6" key="1">
    <citation type="submission" date="2024-09" db="EMBL/GenBank/DDBJ databases">
        <title>The Natural Products Discovery Center: Release of the First 8490 Sequenced Strains for Exploring Actinobacteria Biosynthetic Diversity.</title>
        <authorList>
            <person name="Kalkreuter E."/>
            <person name="Kautsar S.A."/>
            <person name="Yang D."/>
            <person name="Bader C.D."/>
            <person name="Teijaro C.N."/>
            <person name="Fluegel L."/>
            <person name="Davis C.M."/>
            <person name="Simpson J.R."/>
            <person name="Lauterbach L."/>
            <person name="Steele A.D."/>
            <person name="Gui C."/>
            <person name="Meng S."/>
            <person name="Li G."/>
            <person name="Viehrig K."/>
            <person name="Ye F."/>
            <person name="Su P."/>
            <person name="Kiefer A.F."/>
            <person name="Nichols A."/>
            <person name="Cepeda A.J."/>
            <person name="Yan W."/>
            <person name="Fan B."/>
            <person name="Jiang Y."/>
            <person name="Adhikari A."/>
            <person name="Zheng C.-J."/>
            <person name="Schuster L."/>
            <person name="Cowan T.M."/>
            <person name="Smanski M.J."/>
            <person name="Chevrette M.G."/>
            <person name="De Carvalho L.P.S."/>
            <person name="Shen B."/>
        </authorList>
    </citation>
    <scope>NUCLEOTIDE SEQUENCE [LARGE SCALE GENOMIC DNA]</scope>
    <source>
        <strain evidence="5 6">NPDC060353</strain>
    </source>
</reference>
<accession>A0ABW6G6Z7</accession>
<dbReference type="RefSeq" id="WP_258937071.1">
    <property type="nucleotide sequence ID" value="NZ_JANBBF010000010.1"/>
</dbReference>
<feature type="compositionally biased region" description="Basic and acidic residues" evidence="3">
    <location>
        <begin position="129"/>
        <end position="150"/>
    </location>
</feature>
<keyword evidence="4" id="KW-0472">Membrane</keyword>
<feature type="compositionally biased region" description="Low complexity" evidence="3">
    <location>
        <begin position="51"/>
        <end position="61"/>
    </location>
</feature>
<dbReference type="PANTHER" id="PTHR30023">
    <property type="entry name" value="D-ALANYL-D-ALANINE CARBOXYPEPTIDASE"/>
    <property type="match status" value="1"/>
</dbReference>
<evidence type="ECO:0000256" key="3">
    <source>
        <dbReference type="SAM" id="MobiDB-lite"/>
    </source>
</evidence>
<gene>
    <name evidence="5" type="primary">dacB</name>
    <name evidence="5" type="ORF">ACFWGY_16575</name>
</gene>
<keyword evidence="4" id="KW-0812">Transmembrane</keyword>
<evidence type="ECO:0000256" key="2">
    <source>
        <dbReference type="ARBA" id="ARBA00022801"/>
    </source>
</evidence>
<feature type="region of interest" description="Disordered" evidence="3">
    <location>
        <begin position="254"/>
        <end position="282"/>
    </location>
</feature>